<dbReference type="RefSeq" id="WP_214476341.1">
    <property type="nucleotide sequence ID" value="NZ_CP071709.1"/>
</dbReference>
<feature type="domain" description="Plasmid pRiA4b Orf3-like" evidence="1">
    <location>
        <begin position="176"/>
        <end position="360"/>
    </location>
</feature>
<feature type="domain" description="DUF6933" evidence="2">
    <location>
        <begin position="2"/>
        <end position="158"/>
    </location>
</feature>
<evidence type="ECO:0000259" key="2">
    <source>
        <dbReference type="Pfam" id="PF22016"/>
    </source>
</evidence>
<evidence type="ECO:0000313" key="3">
    <source>
        <dbReference type="EMBL" id="QVY61274.1"/>
    </source>
</evidence>
<evidence type="ECO:0000259" key="1">
    <source>
        <dbReference type="Pfam" id="PF07929"/>
    </source>
</evidence>
<sequence length="367" mass="43007">MLIQCTKKLLDQLNMKAEAAAEEEPLFSWHANLLTINRRKTIVLVNNLTRYSVVLYGLKSKDFKKIDELMIEAISDALHEEGIKEEVIERYFNHAQKVRFTKTKDRTHVARLNKGCEYVQVYVDELDDQKISNPKAGKLASLFLVSDGKKGYLYPHEELFKHLEDFAGEPIFRMEAVQLKVSLQLEGHNVWRRLVVPLHRTFPDLHEILQTAFGWEDNHLHEFTFYEGGKSDQAPSFPKPVLTLACGEEAFYNPSQHEMRMETDIKLSEYLPEQQFLTYTYDFGDDWKHEIEVEKTIEDYETSYPICLEGQGNTPPEDVGGSFGYEHFLSIIANPDDPDYEHMLQWGREQGYEEFELERVNWMLRRR</sequence>
<dbReference type="PANTHER" id="PTHR41878">
    <property type="entry name" value="LEXA REPRESSOR-RELATED"/>
    <property type="match status" value="1"/>
</dbReference>
<dbReference type="PANTHER" id="PTHR41878:SF1">
    <property type="entry name" value="TNPR PROTEIN"/>
    <property type="match status" value="1"/>
</dbReference>
<name>A0ABX8FA71_9BACI</name>
<dbReference type="EMBL" id="CP071709">
    <property type="protein sequence ID" value="QVY61274.1"/>
    <property type="molecule type" value="Genomic_DNA"/>
</dbReference>
<dbReference type="InterPro" id="IPR024047">
    <property type="entry name" value="MM3350-like_sf"/>
</dbReference>
<dbReference type="InterPro" id="IPR053864">
    <property type="entry name" value="DUF6933"/>
</dbReference>
<organism evidence="3 4">
    <name type="scientific">Cytobacillus gottheilii</name>
    <dbReference type="NCBI Taxonomy" id="859144"/>
    <lineage>
        <taxon>Bacteria</taxon>
        <taxon>Bacillati</taxon>
        <taxon>Bacillota</taxon>
        <taxon>Bacilli</taxon>
        <taxon>Bacillales</taxon>
        <taxon>Bacillaceae</taxon>
        <taxon>Cytobacillus</taxon>
    </lineage>
</organism>
<dbReference type="InterPro" id="IPR012912">
    <property type="entry name" value="Plasmid_pRiA4b_Orf3-like"/>
</dbReference>
<reference evidence="3 4" key="1">
    <citation type="submission" date="2021-03" db="EMBL/GenBank/DDBJ databases">
        <title>The first data on the complete genome of the tetrodotoxin-producing bacterium.</title>
        <authorList>
            <person name="Melnikova D.I."/>
            <person name="Nijland R."/>
            <person name="Magarlamov T.Y."/>
        </authorList>
    </citation>
    <scope>NUCLEOTIDE SEQUENCE [LARGE SCALE GENOMIC DNA]</scope>
    <source>
        <strain evidence="3 4">1839</strain>
    </source>
</reference>
<evidence type="ECO:0000313" key="4">
    <source>
        <dbReference type="Proteomes" id="UP000679247"/>
    </source>
</evidence>
<keyword evidence="4" id="KW-1185">Reference proteome</keyword>
<dbReference type="Pfam" id="PF22016">
    <property type="entry name" value="DUF6933"/>
    <property type="match status" value="1"/>
</dbReference>
<dbReference type="SUPFAM" id="SSF159941">
    <property type="entry name" value="MM3350-like"/>
    <property type="match status" value="1"/>
</dbReference>
<accession>A0ABX8FA71</accession>
<dbReference type="Gene3D" id="3.10.290.30">
    <property type="entry name" value="MM3350-like"/>
    <property type="match status" value="1"/>
</dbReference>
<dbReference type="Proteomes" id="UP000679247">
    <property type="component" value="Chromosome"/>
</dbReference>
<dbReference type="Pfam" id="PF07929">
    <property type="entry name" value="PRiA4_ORF3"/>
    <property type="match status" value="1"/>
</dbReference>
<proteinExistence type="predicted"/>
<gene>
    <name evidence="3" type="ORF">J1899_20335</name>
</gene>
<protein>
    <submittedName>
        <fullName evidence="3">Plasmid pRiA4b ORF-3 family protein</fullName>
    </submittedName>
</protein>